<dbReference type="EMBL" id="PTJC01000005">
    <property type="protein sequence ID" value="PPK88063.1"/>
    <property type="molecule type" value="Genomic_DNA"/>
</dbReference>
<reference evidence="3 4" key="1">
    <citation type="submission" date="2018-02" db="EMBL/GenBank/DDBJ databases">
        <title>Genomic Encyclopedia of Archaeal and Bacterial Type Strains, Phase II (KMG-II): from individual species to whole genera.</title>
        <authorList>
            <person name="Goeker M."/>
        </authorList>
    </citation>
    <scope>NUCLEOTIDE SEQUENCE [LARGE SCALE GENOMIC DNA]</scope>
    <source>
        <strain evidence="3 4">DSM 29526</strain>
    </source>
</reference>
<protein>
    <recommendedName>
        <fullName evidence="2">Novel STAND NTPase 1 domain-containing protein</fullName>
    </recommendedName>
</protein>
<keyword evidence="4" id="KW-1185">Reference proteome</keyword>
<dbReference type="OrthoDB" id="414967at2"/>
<dbReference type="Proteomes" id="UP000237662">
    <property type="component" value="Unassembled WGS sequence"/>
</dbReference>
<evidence type="ECO:0000313" key="4">
    <source>
        <dbReference type="Proteomes" id="UP000237662"/>
    </source>
</evidence>
<feature type="transmembrane region" description="Helical" evidence="1">
    <location>
        <begin position="629"/>
        <end position="650"/>
    </location>
</feature>
<dbReference type="Gene3D" id="2.130.10.10">
    <property type="entry name" value="YVTN repeat-like/Quinoprotein amine dehydrogenase"/>
    <property type="match status" value="1"/>
</dbReference>
<evidence type="ECO:0000256" key="1">
    <source>
        <dbReference type="SAM" id="Phobius"/>
    </source>
</evidence>
<keyword evidence="1" id="KW-0812">Transmembrane</keyword>
<keyword evidence="1" id="KW-1133">Transmembrane helix</keyword>
<dbReference type="InterPro" id="IPR049052">
    <property type="entry name" value="nSTAND1"/>
</dbReference>
<proteinExistence type="predicted"/>
<keyword evidence="1" id="KW-0472">Membrane</keyword>
<sequence>MNTKAPVDSKLELALDLPPQSIDVPRTQSIQDLIRQLGGPRRFVLLRGSGSVGTRYFIFRQFIPYLQDAGPEWRTVTLVPRQDPIGSLAEALAEPGVLRARKVFEPAYAREIERELRASYDGLIRLYRKARQRDGKAFKLLVVADQLEELFSYRELSERWRQLFPHRQLPVRAGDDALFFGLLMNALRSDLPIYVLFGSNSDHVIRLNNYPGWAEMITTLTQRLPPLYPHEIRSAYERASAGEMPAVLVRQISEDFAAAQGKLSNPIARVNISLYLLCHFGGQWLKQQPTDEPLTRTAFHRALQQEYQRFRGLTGCADRLFEQTYRALSPADQLVARRLFQSVTTKDSRPERVLTSYPDTFGECLEKCFRTGAEYADTLALFPQAAAAESVPTELNATQKRKLLLTVIEAFSFPGTSLPAVILPVGKYGVVESMTDIDDATILDLDPGLLLTDWKRLRSWINRESDGATLYRSLIDEARSSTDPKGEDDADTPTAKALAPHQNEVFGLWATLKTVRFSLLTLPKEPGAIASRHYTMITSRTELAGRFLHEWLPNEAWTRRYTPLADPVAKDEAGSVPTEGPSVHPAASPLQRVLRLIRRSKQHHDAEAAAKAAFRQEMGQKAKSFRSRLIIALLAIVVAVIAMVFGTIFYRMERETQNNLRLLDYVDNLNKARLIPASVYHSSDYHDLKQAIQDSSTIADKQDVTAYLAGRDVLHMAPPGSAHYRVSTAGLLALDNFVDGGDDGDFTSEEAIATTFTALTTAFSAMTSGGTEKSYQYPFVYSAQREARTALLALRDADNVQQRFSSAIRQVVSNPTVEDQFVVGDASGNLWFYDQTSFAPSDTIEVGSEISALRYVNRGRELLVGTYGGSLFRYGVPPDRDPGPPTYLLGTSTVRGAILSLDPVADRDDLLVARSDQAFLLLRQDATGQYREIRRVDLAGRIKSVAAVAAAADGRVFLLGGADATAIVELDAESLRLRIRSVVHHPAVSVSALALSAPTTGNEQRVAIGTEMGDIWLSTLGDIVRLGDDPERATEILAQINRTEAFQEAKITGLVFNDTYREGNRQLISSSLDGTVWLFNLDLLPPWEDYVLQKHDGFPNYDHIAIETDGHSITGVTRVNADRIVAVENNLLYNWPTNIRTLQRDIESQLAKPE</sequence>
<accession>A0A2S6I993</accession>
<gene>
    <name evidence="3" type="ORF">CLV84_1026</name>
</gene>
<dbReference type="RefSeq" id="WP_104418635.1">
    <property type="nucleotide sequence ID" value="NZ_PTJC01000005.1"/>
</dbReference>
<dbReference type="InterPro" id="IPR036322">
    <property type="entry name" value="WD40_repeat_dom_sf"/>
</dbReference>
<evidence type="ECO:0000313" key="3">
    <source>
        <dbReference type="EMBL" id="PPK88063.1"/>
    </source>
</evidence>
<organism evidence="3 4">
    <name type="scientific">Neolewinella xylanilytica</name>
    <dbReference type="NCBI Taxonomy" id="1514080"/>
    <lineage>
        <taxon>Bacteria</taxon>
        <taxon>Pseudomonadati</taxon>
        <taxon>Bacteroidota</taxon>
        <taxon>Saprospiria</taxon>
        <taxon>Saprospirales</taxon>
        <taxon>Lewinellaceae</taxon>
        <taxon>Neolewinella</taxon>
    </lineage>
</organism>
<evidence type="ECO:0000259" key="2">
    <source>
        <dbReference type="Pfam" id="PF20703"/>
    </source>
</evidence>
<dbReference type="Pfam" id="PF20703">
    <property type="entry name" value="nSTAND1"/>
    <property type="match status" value="1"/>
</dbReference>
<feature type="domain" description="Novel STAND NTPase 1" evidence="2">
    <location>
        <begin position="26"/>
        <end position="480"/>
    </location>
</feature>
<comment type="caution">
    <text evidence="3">The sequence shown here is derived from an EMBL/GenBank/DDBJ whole genome shotgun (WGS) entry which is preliminary data.</text>
</comment>
<dbReference type="InterPro" id="IPR015943">
    <property type="entry name" value="WD40/YVTN_repeat-like_dom_sf"/>
</dbReference>
<dbReference type="SUPFAM" id="SSF50978">
    <property type="entry name" value="WD40 repeat-like"/>
    <property type="match status" value="1"/>
</dbReference>
<dbReference type="AlphaFoldDB" id="A0A2S6I993"/>
<name>A0A2S6I993_9BACT</name>